<keyword evidence="8" id="KW-0934">Plastid</keyword>
<keyword evidence="3 6" id="KW-0547">Nucleotide-binding</keyword>
<dbReference type="InterPro" id="IPR012795">
    <property type="entry name" value="tRNA_Ile_lys_synt_N"/>
</dbReference>
<evidence type="ECO:0000256" key="2">
    <source>
        <dbReference type="ARBA" id="ARBA00022694"/>
    </source>
</evidence>
<dbReference type="CDD" id="cd01992">
    <property type="entry name" value="TilS_N"/>
    <property type="match status" value="1"/>
</dbReference>
<evidence type="ECO:0000256" key="5">
    <source>
        <dbReference type="ARBA" id="ARBA00048539"/>
    </source>
</evidence>
<dbReference type="NCBIfam" id="TIGR02432">
    <property type="entry name" value="lysidine_TilS_N"/>
    <property type="match status" value="1"/>
</dbReference>
<dbReference type="EC" id="6.3.4.19" evidence="6"/>
<comment type="domain">
    <text evidence="6">The N-terminal region contains the highly conserved SGGXDS motif, predicted to be a P-loop motif involved in ATP binding.</text>
</comment>
<feature type="binding site" evidence="6">
    <location>
        <begin position="26"/>
        <end position="31"/>
    </location>
    <ligand>
        <name>ATP</name>
        <dbReference type="ChEBI" id="CHEBI:30616"/>
    </ligand>
</feature>
<comment type="catalytic activity">
    <reaction evidence="5 6">
        <text>cytidine(34) in tRNA(Ile2) + L-lysine + ATP = lysidine(34) in tRNA(Ile2) + AMP + diphosphate + H(+)</text>
        <dbReference type="Rhea" id="RHEA:43744"/>
        <dbReference type="Rhea" id="RHEA-COMP:10625"/>
        <dbReference type="Rhea" id="RHEA-COMP:10670"/>
        <dbReference type="ChEBI" id="CHEBI:15378"/>
        <dbReference type="ChEBI" id="CHEBI:30616"/>
        <dbReference type="ChEBI" id="CHEBI:32551"/>
        <dbReference type="ChEBI" id="CHEBI:33019"/>
        <dbReference type="ChEBI" id="CHEBI:82748"/>
        <dbReference type="ChEBI" id="CHEBI:83665"/>
        <dbReference type="ChEBI" id="CHEBI:456215"/>
        <dbReference type="EC" id="6.3.4.19"/>
    </reaction>
</comment>
<comment type="similarity">
    <text evidence="6">Belongs to the tRNA(Ile)-lysidine synthase family.</text>
</comment>
<dbReference type="PANTHER" id="PTHR43033:SF1">
    <property type="entry name" value="TRNA(ILE)-LYSIDINE SYNTHASE-RELATED"/>
    <property type="match status" value="1"/>
</dbReference>
<dbReference type="Gene3D" id="3.40.50.620">
    <property type="entry name" value="HUPs"/>
    <property type="match status" value="1"/>
</dbReference>
<name>A0A4D6WQL5_9FLOR</name>
<dbReference type="Pfam" id="PF01171">
    <property type="entry name" value="ATP_bind_3"/>
    <property type="match status" value="1"/>
</dbReference>
<dbReference type="GO" id="GO:0005524">
    <property type="term" value="F:ATP binding"/>
    <property type="evidence" value="ECO:0007669"/>
    <property type="project" value="UniProtKB-UniRule"/>
</dbReference>
<evidence type="ECO:0000313" key="8">
    <source>
        <dbReference type="EMBL" id="QCI04560.1"/>
    </source>
</evidence>
<gene>
    <name evidence="6 8" type="primary">tilS</name>
</gene>
<evidence type="ECO:0000256" key="3">
    <source>
        <dbReference type="ARBA" id="ARBA00022741"/>
    </source>
</evidence>
<accession>A0A4D6WQL5</accession>
<dbReference type="HAMAP" id="MF_01161">
    <property type="entry name" value="tRNA_Ile_lys_synt"/>
    <property type="match status" value="1"/>
</dbReference>
<dbReference type="PANTHER" id="PTHR43033">
    <property type="entry name" value="TRNA(ILE)-LYSIDINE SYNTHASE-RELATED"/>
    <property type="match status" value="1"/>
</dbReference>
<dbReference type="InterPro" id="IPR012094">
    <property type="entry name" value="tRNA_Ile_lys_synt"/>
</dbReference>
<evidence type="ECO:0000256" key="1">
    <source>
        <dbReference type="ARBA" id="ARBA00022598"/>
    </source>
</evidence>
<proteinExistence type="inferred from homology"/>
<dbReference type="InterPro" id="IPR014729">
    <property type="entry name" value="Rossmann-like_a/b/a_fold"/>
</dbReference>
<dbReference type="SUPFAM" id="SSF52402">
    <property type="entry name" value="Adenine nucleotide alpha hydrolases-like"/>
    <property type="match status" value="1"/>
</dbReference>
<reference evidence="8" key="1">
    <citation type="journal article" date="2019" name="Mol. Phylogenet. Evol.">
        <title>Morphological evolution and classification of the red algal order Ceramiales inferred using plastid phylogenomics.</title>
        <authorList>
            <person name="Diaz-Tapia P."/>
            <person name="Pasella M.M."/>
            <person name="Verbruggen H."/>
            <person name="Maggs C.A."/>
        </authorList>
    </citation>
    <scope>NUCLEOTIDE SEQUENCE</scope>
    <source>
        <strain evidence="8">PD2929_2</strain>
    </source>
</reference>
<dbReference type="InterPro" id="IPR011063">
    <property type="entry name" value="TilS/TtcA_N"/>
</dbReference>
<dbReference type="AlphaFoldDB" id="A0A4D6WQL5"/>
<reference evidence="8" key="2">
    <citation type="submission" date="2019-04" db="EMBL/GenBank/DDBJ databases">
        <authorList>
            <person name="Pasella M."/>
        </authorList>
    </citation>
    <scope>NUCLEOTIDE SEQUENCE</scope>
    <source>
        <strain evidence="8">PD2929_2</strain>
    </source>
</reference>
<dbReference type="EMBL" id="MK814612">
    <property type="protein sequence ID" value="QCI04560.1"/>
    <property type="molecule type" value="Genomic_DNA"/>
</dbReference>
<organism evidence="8">
    <name type="scientific">Apoglossum ruscifolium</name>
    <dbReference type="NCBI Taxonomy" id="167976"/>
    <lineage>
        <taxon>Eukaryota</taxon>
        <taxon>Rhodophyta</taxon>
        <taxon>Florideophyceae</taxon>
        <taxon>Rhodymeniophycidae</taxon>
        <taxon>Ceramiales</taxon>
        <taxon>Delesseriaceae</taxon>
        <taxon>Apoglossum</taxon>
    </lineage>
</organism>
<dbReference type="GO" id="GO:0006400">
    <property type="term" value="P:tRNA modification"/>
    <property type="evidence" value="ECO:0007669"/>
    <property type="project" value="UniProtKB-UniRule"/>
</dbReference>
<geneLocation type="plastid" evidence="8"/>
<evidence type="ECO:0000256" key="4">
    <source>
        <dbReference type="ARBA" id="ARBA00022840"/>
    </source>
</evidence>
<keyword evidence="2 6" id="KW-0819">tRNA processing</keyword>
<comment type="function">
    <text evidence="6">Ligates lysine onto the cytidine present at position 34 of the AUA codon-specific tRNA(Ile) that contains the anticodon CAU, in an ATP-dependent manner. Cytidine is converted to lysidine, thus changing the amino acid specificity of the tRNA from methionine to isoleucine.</text>
</comment>
<evidence type="ECO:0000259" key="7">
    <source>
        <dbReference type="Pfam" id="PF01171"/>
    </source>
</evidence>
<sequence>MNQYFNNIIREIFYKYNINSILIAISGGQDSICLIKLIENLNHFEPYLKKIEYIYIDHQWKSNSKNQIEHIINYFKHIKNKLYIYQIQKITLSENISRAYRYHIIINHAIKHHYQSIITAHTQTDKIETFLYNLSRGTSLEGITSLNFYRRLNKHLNFFRPLVIKNRIELNFFCRQFFLPIWSDISNYNYSIKRNRIRNEIIPYFIKYLNKNSEYNLNKFLNICYYDNEYIKQKVIKLYIYSKHNTYIALNYTYINQEHITIQTRVFQLFFFHNFYIIINKKFLMKLINYINQKNQQNYIIIQWQYINLNINHKWIYITLNCKINENKYLMIHK</sequence>
<dbReference type="SUPFAM" id="SSF82829">
    <property type="entry name" value="MesJ substrate recognition domain-like"/>
    <property type="match status" value="1"/>
</dbReference>
<feature type="domain" description="tRNA(Ile)-lysidine/2-thiocytidine synthase N-terminal" evidence="7">
    <location>
        <begin position="21"/>
        <end position="200"/>
    </location>
</feature>
<keyword evidence="4 6" id="KW-0067">ATP-binding</keyword>
<evidence type="ECO:0000256" key="6">
    <source>
        <dbReference type="HAMAP-Rule" id="MF_01161"/>
    </source>
</evidence>
<dbReference type="GO" id="GO:0032267">
    <property type="term" value="F:tRNA(Ile)-lysidine synthase activity"/>
    <property type="evidence" value="ECO:0007669"/>
    <property type="project" value="UniProtKB-EC"/>
</dbReference>
<keyword evidence="1 6" id="KW-0436">Ligase</keyword>
<protein>
    <recommendedName>
        <fullName evidence="6">tRNA(Ile)-lysidine synthase</fullName>
        <ecNumber evidence="6">6.3.4.19</ecNumber>
    </recommendedName>
    <alternativeName>
        <fullName evidence="6">tRNA(Ile)-2-lysyl-cytidine synthase</fullName>
    </alternativeName>
    <alternativeName>
        <fullName evidence="6">tRNA(Ile)-lysidine synthetase</fullName>
    </alternativeName>
</protein>